<evidence type="ECO:0000313" key="2">
    <source>
        <dbReference type="Proteomes" id="UP001233172"/>
    </source>
</evidence>
<reference evidence="1" key="1">
    <citation type="journal article" date="2023" name="PLoS Negl. Trop. Dis.">
        <title>A genome sequence for Biomphalaria pfeifferi, the major vector snail for the human-infecting parasite Schistosoma mansoni.</title>
        <authorList>
            <person name="Bu L."/>
            <person name="Lu L."/>
            <person name="Laidemitt M.R."/>
            <person name="Zhang S.M."/>
            <person name="Mutuku M."/>
            <person name="Mkoji G."/>
            <person name="Steinauer M."/>
            <person name="Loker E.S."/>
        </authorList>
    </citation>
    <scope>NUCLEOTIDE SEQUENCE</scope>
    <source>
        <strain evidence="1">KasaAsao</strain>
    </source>
</reference>
<comment type="caution">
    <text evidence="1">The sequence shown here is derived from an EMBL/GenBank/DDBJ whole genome shotgun (WGS) entry which is preliminary data.</text>
</comment>
<protein>
    <submittedName>
        <fullName evidence="1">Uncharacterized protein</fullName>
    </submittedName>
</protein>
<evidence type="ECO:0000313" key="1">
    <source>
        <dbReference type="EMBL" id="KAK0065808.1"/>
    </source>
</evidence>
<dbReference type="AlphaFoldDB" id="A0AAD8FJ38"/>
<keyword evidence="2" id="KW-1185">Reference proteome</keyword>
<accession>A0AAD8FJ38</accession>
<proteinExistence type="predicted"/>
<dbReference type="Proteomes" id="UP001233172">
    <property type="component" value="Unassembled WGS sequence"/>
</dbReference>
<gene>
    <name evidence="1" type="ORF">Bpfe_004605</name>
</gene>
<reference evidence="1" key="2">
    <citation type="submission" date="2023-04" db="EMBL/GenBank/DDBJ databases">
        <authorList>
            <person name="Bu L."/>
            <person name="Lu L."/>
            <person name="Laidemitt M.R."/>
            <person name="Zhang S.M."/>
            <person name="Mutuku M."/>
            <person name="Mkoji G."/>
            <person name="Steinauer M."/>
            <person name="Loker E.S."/>
        </authorList>
    </citation>
    <scope>NUCLEOTIDE SEQUENCE</scope>
    <source>
        <strain evidence="1">KasaAsao</strain>
        <tissue evidence="1">Whole Snail</tissue>
    </source>
</reference>
<organism evidence="1 2">
    <name type="scientific">Biomphalaria pfeifferi</name>
    <name type="common">Bloodfluke planorb</name>
    <name type="synonym">Freshwater snail</name>
    <dbReference type="NCBI Taxonomy" id="112525"/>
    <lineage>
        <taxon>Eukaryota</taxon>
        <taxon>Metazoa</taxon>
        <taxon>Spiralia</taxon>
        <taxon>Lophotrochozoa</taxon>
        <taxon>Mollusca</taxon>
        <taxon>Gastropoda</taxon>
        <taxon>Heterobranchia</taxon>
        <taxon>Euthyneura</taxon>
        <taxon>Panpulmonata</taxon>
        <taxon>Hygrophila</taxon>
        <taxon>Lymnaeoidea</taxon>
        <taxon>Planorbidae</taxon>
        <taxon>Biomphalaria</taxon>
    </lineage>
</organism>
<sequence>MSYRPACQKVIKPDAPEIRDMTVEEYVRPPCTPLYPPCNRKVRSPEPEPEMPICPCPPPSLPPCRSRPNDEECCKITGSAPRKFPKPW</sequence>
<dbReference type="EMBL" id="JASAOG010000012">
    <property type="protein sequence ID" value="KAK0065808.1"/>
    <property type="molecule type" value="Genomic_DNA"/>
</dbReference>
<name>A0AAD8FJ38_BIOPF</name>